<name>A0A0L8MZ45_STRVG</name>
<comment type="caution">
    <text evidence="5">The sequence shown here is derived from an EMBL/GenBank/DDBJ whole genome shotgun (WGS) entry which is preliminary data.</text>
</comment>
<evidence type="ECO:0000313" key="6">
    <source>
        <dbReference type="Proteomes" id="UP000037084"/>
    </source>
</evidence>
<dbReference type="InterPro" id="IPR006162">
    <property type="entry name" value="Ppantetheine_attach_site"/>
</dbReference>
<dbReference type="Gene3D" id="1.10.1200.10">
    <property type="entry name" value="ACP-like"/>
    <property type="match status" value="1"/>
</dbReference>
<dbReference type="InterPro" id="IPR036736">
    <property type="entry name" value="ACP-like_sf"/>
</dbReference>
<keyword evidence="2" id="KW-0596">Phosphopantetheine</keyword>
<protein>
    <recommendedName>
        <fullName evidence="4">Carrier domain-containing protein</fullName>
    </recommendedName>
</protein>
<dbReference type="Proteomes" id="UP000037084">
    <property type="component" value="Unassembled WGS sequence"/>
</dbReference>
<dbReference type="SUPFAM" id="SSF52777">
    <property type="entry name" value="CoA-dependent acyltransferases"/>
    <property type="match status" value="2"/>
</dbReference>
<dbReference type="InterPro" id="IPR023213">
    <property type="entry name" value="CAT-like_dom_sf"/>
</dbReference>
<evidence type="ECO:0000256" key="3">
    <source>
        <dbReference type="ARBA" id="ARBA00022553"/>
    </source>
</evidence>
<dbReference type="InterPro" id="IPR010060">
    <property type="entry name" value="NRPS_synth"/>
</dbReference>
<evidence type="ECO:0000313" key="5">
    <source>
        <dbReference type="EMBL" id="KOG55580.1"/>
    </source>
</evidence>
<dbReference type="EMBL" id="LGUV01000083">
    <property type="protein sequence ID" value="KOG55580.1"/>
    <property type="molecule type" value="Genomic_DNA"/>
</dbReference>
<dbReference type="SUPFAM" id="SSF47336">
    <property type="entry name" value="ACP-like"/>
    <property type="match status" value="1"/>
</dbReference>
<dbReference type="Pfam" id="PF00550">
    <property type="entry name" value="PP-binding"/>
    <property type="match status" value="1"/>
</dbReference>
<comment type="cofactor">
    <cofactor evidence="1">
        <name>pantetheine 4'-phosphate</name>
        <dbReference type="ChEBI" id="CHEBI:47942"/>
    </cofactor>
</comment>
<dbReference type="PROSITE" id="PS00012">
    <property type="entry name" value="PHOSPHOPANTETHEINE"/>
    <property type="match status" value="1"/>
</dbReference>
<evidence type="ECO:0000256" key="2">
    <source>
        <dbReference type="ARBA" id="ARBA00022450"/>
    </source>
</evidence>
<dbReference type="GO" id="GO:0017000">
    <property type="term" value="P:antibiotic biosynthetic process"/>
    <property type="evidence" value="ECO:0007669"/>
    <property type="project" value="UniProtKB-ARBA"/>
</dbReference>
<proteinExistence type="predicted"/>
<dbReference type="InterPro" id="IPR009081">
    <property type="entry name" value="PP-bd_ACP"/>
</dbReference>
<dbReference type="RefSeq" id="WP_053169744.1">
    <property type="nucleotide sequence ID" value="NZ_LGUV01000083.1"/>
</dbReference>
<dbReference type="PANTHER" id="PTHR45398">
    <property type="match status" value="1"/>
</dbReference>
<dbReference type="InterPro" id="IPR001242">
    <property type="entry name" value="Condensation_dom"/>
</dbReference>
<dbReference type="InterPro" id="IPR020806">
    <property type="entry name" value="PKS_PP-bd"/>
</dbReference>
<keyword evidence="3" id="KW-0597">Phosphoprotein</keyword>
<feature type="domain" description="Carrier" evidence="4">
    <location>
        <begin position="11"/>
        <end position="85"/>
    </location>
</feature>
<dbReference type="PATRIC" id="fig|1961.12.peg.2374"/>
<dbReference type="GO" id="GO:0003824">
    <property type="term" value="F:catalytic activity"/>
    <property type="evidence" value="ECO:0007669"/>
    <property type="project" value="InterPro"/>
</dbReference>
<dbReference type="Gene3D" id="3.30.559.10">
    <property type="entry name" value="Chloramphenicol acetyltransferase-like domain"/>
    <property type="match status" value="1"/>
</dbReference>
<dbReference type="OrthoDB" id="2472181at2"/>
<dbReference type="PANTHER" id="PTHR45398:SF1">
    <property type="entry name" value="ENZYME, PUTATIVE (JCVI)-RELATED"/>
    <property type="match status" value="1"/>
</dbReference>
<dbReference type="NCBIfam" id="TIGR01720">
    <property type="entry name" value="NRPS-para261"/>
    <property type="match status" value="1"/>
</dbReference>
<accession>A0A0L8MZ45</accession>
<sequence length="606" mass="63845">MAEPAHCTEQPAGADPVRTLRTLFAEVLGRGEVDADHSFTGLGGDSIQAIQVVSRARAAGLVLTTRDVLRAESVNALAATARAHGRVRAGAGPAVPPRRLGPLTPTPIMGWLAELGGPVDTYNQSLVLRTPPGFGAADAERTVQALLDTHEMLRLRLPDGIAAAGAEPVVPPAGSVTAADLLDHVDARGRDDAELPALTRERMRAARRLLSPRDGRMLRAVLMDRGAGQQGRLALVIHHLVVDGVSWRILHDDLRTCAAALAEGREPVLEPAHTPFAHWADLLRAEATSGRRTAEADRWAAALREAPQALAGVRAPGGLDPESPEHTLTLTLGPDVTGPLLTTAPGLVNGTVNDVLLTALALAVLGRRNADGQVPQVARVSQDPEDMEGAVLVDVEGHGREDIADGTDLSRTVGWFTTVFPVRLALGRPDLEEARAGGPAIGAALRLVKEELRAVPDKGIGFGLLRHLNSRTRGDLAARGIPQIGFNYLGRFPMGGDAPWDAAPGHDFALDDADEGLPMAHAVEVNAAAHEGPDGLTLSATWTWAGNALPGPWVHDLAQEWFTMLRAVVTHAARPDAGGLTPSDVSLTRVSQADLDTFESQLGALL</sequence>
<organism evidence="5 6">
    <name type="scientific">Streptomyces virginiae</name>
    <name type="common">Streptomyces cinnamonensis</name>
    <dbReference type="NCBI Taxonomy" id="1961"/>
    <lineage>
        <taxon>Bacteria</taxon>
        <taxon>Bacillati</taxon>
        <taxon>Actinomycetota</taxon>
        <taxon>Actinomycetes</taxon>
        <taxon>Kitasatosporales</taxon>
        <taxon>Streptomycetaceae</taxon>
        <taxon>Streptomyces</taxon>
    </lineage>
</organism>
<dbReference type="GO" id="GO:0008610">
    <property type="term" value="P:lipid biosynthetic process"/>
    <property type="evidence" value="ECO:0007669"/>
    <property type="project" value="UniProtKB-ARBA"/>
</dbReference>
<evidence type="ECO:0000256" key="1">
    <source>
        <dbReference type="ARBA" id="ARBA00001957"/>
    </source>
</evidence>
<dbReference type="SMART" id="SM00823">
    <property type="entry name" value="PKS_PP"/>
    <property type="match status" value="1"/>
</dbReference>
<dbReference type="Pfam" id="PF00668">
    <property type="entry name" value="Condensation"/>
    <property type="match status" value="1"/>
</dbReference>
<dbReference type="GO" id="GO:0031177">
    <property type="term" value="F:phosphopantetheine binding"/>
    <property type="evidence" value="ECO:0007669"/>
    <property type="project" value="InterPro"/>
</dbReference>
<dbReference type="Gene3D" id="3.30.559.30">
    <property type="entry name" value="Nonribosomal peptide synthetase, condensation domain"/>
    <property type="match status" value="1"/>
</dbReference>
<dbReference type="PROSITE" id="PS50075">
    <property type="entry name" value="CARRIER"/>
    <property type="match status" value="1"/>
</dbReference>
<gene>
    <name evidence="5" type="ORF">ADK75_10330</name>
</gene>
<evidence type="ECO:0000259" key="4">
    <source>
        <dbReference type="PROSITE" id="PS50075"/>
    </source>
</evidence>
<dbReference type="AlphaFoldDB" id="A0A0L8MZ45"/>
<reference evidence="6" key="1">
    <citation type="submission" date="2015-07" db="EMBL/GenBank/DDBJ databases">
        <authorList>
            <consortium name="Consortium for Microbial Forensics and Genomics (microFORGE)"/>
            <person name="Knight B.M."/>
            <person name="Roberts D.P."/>
            <person name="Lin D."/>
            <person name="Hari K."/>
            <person name="Fletcher J."/>
            <person name="Melcher U."/>
            <person name="Blagden T."/>
            <person name="Winegar R.A."/>
        </authorList>
    </citation>
    <scope>NUCLEOTIDE SEQUENCE [LARGE SCALE GENOMIC DNA]</scope>
    <source>
        <strain evidence="6">NRRL B-1447</strain>
    </source>
</reference>